<feature type="non-terminal residue" evidence="1">
    <location>
        <position position="77"/>
    </location>
</feature>
<evidence type="ECO:0000313" key="1">
    <source>
        <dbReference type="EMBL" id="KAH9294816.1"/>
    </source>
</evidence>
<feature type="non-terminal residue" evidence="1">
    <location>
        <position position="1"/>
    </location>
</feature>
<accession>A0AA38C4U6</accession>
<sequence>IEPPVPQTLVRRSQRVSKPPEIFTPSLFYLLLTDNGESEIFEEAMQDKTHVQWEHGMDEEMDSLEQNQTWDLVKLPV</sequence>
<dbReference type="EMBL" id="JAHRHJ020000011">
    <property type="protein sequence ID" value="KAH9294816.1"/>
    <property type="molecule type" value="Genomic_DNA"/>
</dbReference>
<organism evidence="1 2">
    <name type="scientific">Taxus chinensis</name>
    <name type="common">Chinese yew</name>
    <name type="synonym">Taxus wallichiana var. chinensis</name>
    <dbReference type="NCBI Taxonomy" id="29808"/>
    <lineage>
        <taxon>Eukaryota</taxon>
        <taxon>Viridiplantae</taxon>
        <taxon>Streptophyta</taxon>
        <taxon>Embryophyta</taxon>
        <taxon>Tracheophyta</taxon>
        <taxon>Spermatophyta</taxon>
        <taxon>Pinopsida</taxon>
        <taxon>Pinidae</taxon>
        <taxon>Conifers II</taxon>
        <taxon>Cupressales</taxon>
        <taxon>Taxaceae</taxon>
        <taxon>Taxus</taxon>
    </lineage>
</organism>
<name>A0AA38C4U6_TAXCH</name>
<evidence type="ECO:0000313" key="2">
    <source>
        <dbReference type="Proteomes" id="UP000824469"/>
    </source>
</evidence>
<comment type="caution">
    <text evidence="1">The sequence shown here is derived from an EMBL/GenBank/DDBJ whole genome shotgun (WGS) entry which is preliminary data.</text>
</comment>
<dbReference type="AlphaFoldDB" id="A0AA38C4U6"/>
<proteinExistence type="predicted"/>
<gene>
    <name evidence="1" type="ORF">KI387_038404</name>
</gene>
<protein>
    <submittedName>
        <fullName evidence="1">Uncharacterized protein</fullName>
    </submittedName>
</protein>
<keyword evidence="2" id="KW-1185">Reference proteome</keyword>
<dbReference type="Proteomes" id="UP000824469">
    <property type="component" value="Unassembled WGS sequence"/>
</dbReference>
<reference evidence="1 2" key="1">
    <citation type="journal article" date="2021" name="Nat. Plants">
        <title>The Taxus genome provides insights into paclitaxel biosynthesis.</title>
        <authorList>
            <person name="Xiong X."/>
            <person name="Gou J."/>
            <person name="Liao Q."/>
            <person name="Li Y."/>
            <person name="Zhou Q."/>
            <person name="Bi G."/>
            <person name="Li C."/>
            <person name="Du R."/>
            <person name="Wang X."/>
            <person name="Sun T."/>
            <person name="Guo L."/>
            <person name="Liang H."/>
            <person name="Lu P."/>
            <person name="Wu Y."/>
            <person name="Zhang Z."/>
            <person name="Ro D.K."/>
            <person name="Shang Y."/>
            <person name="Huang S."/>
            <person name="Yan J."/>
        </authorList>
    </citation>
    <scope>NUCLEOTIDE SEQUENCE [LARGE SCALE GENOMIC DNA]</scope>
    <source>
        <strain evidence="1">Ta-2019</strain>
    </source>
</reference>